<feature type="region of interest" description="Disordered" evidence="1">
    <location>
        <begin position="55"/>
        <end position="102"/>
    </location>
</feature>
<proteinExistence type="predicted"/>
<dbReference type="EMBL" id="SPUK01000003">
    <property type="protein sequence ID" value="TQV98456.1"/>
    <property type="molecule type" value="Genomic_DNA"/>
</dbReference>
<reference evidence="2 3" key="1">
    <citation type="journal article" date="2019" name="Appl. Microbiol. Biotechnol.">
        <title>Genome sequence of Isaria javanica and comparative genome analysis insights into family S53 peptidase evolution in fungal entomopathogens.</title>
        <authorList>
            <person name="Lin R."/>
            <person name="Zhang X."/>
            <person name="Xin B."/>
            <person name="Zou M."/>
            <person name="Gao Y."/>
            <person name="Qin F."/>
            <person name="Hu Q."/>
            <person name="Xie B."/>
            <person name="Cheng X."/>
        </authorList>
    </citation>
    <scope>NUCLEOTIDE SEQUENCE [LARGE SCALE GENOMIC DNA]</scope>
    <source>
        <strain evidence="2 3">IJ1G</strain>
    </source>
</reference>
<gene>
    <name evidence="2" type="ORF">IF1G_02536</name>
</gene>
<feature type="compositionally biased region" description="Low complexity" evidence="1">
    <location>
        <begin position="59"/>
        <end position="76"/>
    </location>
</feature>
<dbReference type="OrthoDB" id="10393562at2759"/>
<dbReference type="AlphaFoldDB" id="A0A545W6Q5"/>
<organism evidence="2 3">
    <name type="scientific">Cordyceps javanica</name>
    <dbReference type="NCBI Taxonomy" id="43265"/>
    <lineage>
        <taxon>Eukaryota</taxon>
        <taxon>Fungi</taxon>
        <taxon>Dikarya</taxon>
        <taxon>Ascomycota</taxon>
        <taxon>Pezizomycotina</taxon>
        <taxon>Sordariomycetes</taxon>
        <taxon>Hypocreomycetidae</taxon>
        <taxon>Hypocreales</taxon>
        <taxon>Cordycipitaceae</taxon>
        <taxon>Cordyceps</taxon>
    </lineage>
</organism>
<evidence type="ECO:0000256" key="1">
    <source>
        <dbReference type="SAM" id="MobiDB-lite"/>
    </source>
</evidence>
<keyword evidence="3" id="KW-1185">Reference proteome</keyword>
<dbReference type="Proteomes" id="UP000315783">
    <property type="component" value="Unassembled WGS sequence"/>
</dbReference>
<accession>A0A545W6Q5</accession>
<name>A0A545W6Q5_9HYPO</name>
<comment type="caution">
    <text evidence="2">The sequence shown here is derived from an EMBL/GenBank/DDBJ whole genome shotgun (WGS) entry which is preliminary data.</text>
</comment>
<evidence type="ECO:0000313" key="3">
    <source>
        <dbReference type="Proteomes" id="UP000315783"/>
    </source>
</evidence>
<protein>
    <submittedName>
        <fullName evidence="2">Uncharacterized protein</fullName>
    </submittedName>
</protein>
<evidence type="ECO:0000313" key="2">
    <source>
        <dbReference type="EMBL" id="TQV98456.1"/>
    </source>
</evidence>
<sequence length="102" mass="11030">MAPNSNTSVVVDCGCTVECLENDRGVEEHDQLRQARLGLMLASVEPGVVVLQAKQSHINDNNDNNNNNNDYGNDNNHAGQETFEAKQESAKNTGTVAADCKK</sequence>